<protein>
    <recommendedName>
        <fullName evidence="3">SMP-30/Gluconolactonase/LRE-like region domain-containing protein</fullName>
    </recommendedName>
</protein>
<keyword evidence="2" id="KW-1185">Reference proteome</keyword>
<dbReference type="InterPro" id="IPR052998">
    <property type="entry name" value="Hetero-Diels-Alderase-like"/>
</dbReference>
<organism evidence="1 2">
    <name type="scientific">Mycena alexandri</name>
    <dbReference type="NCBI Taxonomy" id="1745969"/>
    <lineage>
        <taxon>Eukaryota</taxon>
        <taxon>Fungi</taxon>
        <taxon>Dikarya</taxon>
        <taxon>Basidiomycota</taxon>
        <taxon>Agaricomycotina</taxon>
        <taxon>Agaricomycetes</taxon>
        <taxon>Agaricomycetidae</taxon>
        <taxon>Agaricales</taxon>
        <taxon>Marasmiineae</taxon>
        <taxon>Mycenaceae</taxon>
        <taxon>Mycena</taxon>
    </lineage>
</organism>
<dbReference type="PANTHER" id="PTHR42060">
    <property type="entry name" value="NHL REPEAT-CONTAINING PROTEIN-RELATED"/>
    <property type="match status" value="1"/>
</dbReference>
<gene>
    <name evidence="1" type="ORF">C8F04DRAFT_965357</name>
</gene>
<dbReference type="Gene3D" id="2.120.10.30">
    <property type="entry name" value="TolB, C-terminal domain"/>
    <property type="match status" value="1"/>
</dbReference>
<dbReference type="Proteomes" id="UP001218188">
    <property type="component" value="Unassembled WGS sequence"/>
</dbReference>
<reference evidence="1" key="1">
    <citation type="submission" date="2023-03" db="EMBL/GenBank/DDBJ databases">
        <title>Massive genome expansion in bonnet fungi (Mycena s.s.) driven by repeated elements and novel gene families across ecological guilds.</title>
        <authorList>
            <consortium name="Lawrence Berkeley National Laboratory"/>
            <person name="Harder C.B."/>
            <person name="Miyauchi S."/>
            <person name="Viragh M."/>
            <person name="Kuo A."/>
            <person name="Thoen E."/>
            <person name="Andreopoulos B."/>
            <person name="Lu D."/>
            <person name="Skrede I."/>
            <person name="Drula E."/>
            <person name="Henrissat B."/>
            <person name="Morin E."/>
            <person name="Kohler A."/>
            <person name="Barry K."/>
            <person name="LaButti K."/>
            <person name="Morin E."/>
            <person name="Salamov A."/>
            <person name="Lipzen A."/>
            <person name="Mereny Z."/>
            <person name="Hegedus B."/>
            <person name="Baldrian P."/>
            <person name="Stursova M."/>
            <person name="Weitz H."/>
            <person name="Taylor A."/>
            <person name="Grigoriev I.V."/>
            <person name="Nagy L.G."/>
            <person name="Martin F."/>
            <person name="Kauserud H."/>
        </authorList>
    </citation>
    <scope>NUCLEOTIDE SEQUENCE</scope>
    <source>
        <strain evidence="1">CBHHK200</strain>
    </source>
</reference>
<dbReference type="InterPro" id="IPR011042">
    <property type="entry name" value="6-blade_b-propeller_TolB-like"/>
</dbReference>
<evidence type="ECO:0008006" key="3">
    <source>
        <dbReference type="Google" id="ProtNLM"/>
    </source>
</evidence>
<dbReference type="EMBL" id="JARJCM010000125">
    <property type="protein sequence ID" value="KAJ7027320.1"/>
    <property type="molecule type" value="Genomic_DNA"/>
</dbReference>
<accession>A0AAD6WWJ1</accession>
<comment type="caution">
    <text evidence="1">The sequence shown here is derived from an EMBL/GenBank/DDBJ whole genome shotgun (WGS) entry which is preliminary data.</text>
</comment>
<dbReference type="PANTHER" id="PTHR42060:SF1">
    <property type="entry name" value="NHL REPEAT-CONTAINING PROTEIN"/>
    <property type="match status" value="1"/>
</dbReference>
<dbReference type="AlphaFoldDB" id="A0AAD6WWJ1"/>
<dbReference type="SUPFAM" id="SSF63829">
    <property type="entry name" value="Calcium-dependent phosphotriesterase"/>
    <property type="match status" value="1"/>
</dbReference>
<proteinExistence type="predicted"/>
<evidence type="ECO:0000313" key="1">
    <source>
        <dbReference type="EMBL" id="KAJ7027320.1"/>
    </source>
</evidence>
<name>A0AAD6WWJ1_9AGAR</name>
<sequence length="257" mass="26678">FIENLLVLPNGHLLLTTFDASGDLFTLNPNAAEPKAERLVTLPGNTGLSGIAPLAGDLYAISGGVHTHFSGAEGSMKLYVVSVITTADSTTDTLIGDPIPVPDTRVSADSAGRILRVDTDTRNVDIAFADDALAPPSDAKLPIGVNGIEVRGGYLYFTNSTRGTFARFPIDNDGNKTGPVEVLVQREGVAGFGNAFDDFTSDTQGNAYASVHSTTVVKIAPEGEHTTSDDPTSVALADNGNSIYVGTGGGQVINVKL</sequence>
<evidence type="ECO:0000313" key="2">
    <source>
        <dbReference type="Proteomes" id="UP001218188"/>
    </source>
</evidence>
<feature type="non-terminal residue" evidence="1">
    <location>
        <position position="257"/>
    </location>
</feature>